<feature type="transmembrane region" description="Helical" evidence="8">
    <location>
        <begin position="100"/>
        <end position="121"/>
    </location>
</feature>
<feature type="transmembrane region" description="Helical" evidence="8">
    <location>
        <begin position="133"/>
        <end position="157"/>
    </location>
</feature>
<keyword evidence="4 8" id="KW-0812">Transmembrane</keyword>
<dbReference type="EMBL" id="JAMTCG010000005">
    <property type="protein sequence ID" value="MCP2161535.1"/>
    <property type="molecule type" value="Genomic_DNA"/>
</dbReference>
<evidence type="ECO:0000259" key="9">
    <source>
        <dbReference type="PROSITE" id="PS50850"/>
    </source>
</evidence>
<feature type="transmembrane region" description="Helical" evidence="8">
    <location>
        <begin position="75"/>
        <end position="94"/>
    </location>
</feature>
<feature type="transmembrane region" description="Helical" evidence="8">
    <location>
        <begin position="401"/>
        <end position="421"/>
    </location>
</feature>
<keyword evidence="5 8" id="KW-1133">Transmembrane helix</keyword>
<keyword evidence="6 8" id="KW-0472">Membrane</keyword>
<name>A0ABT1H2R5_9NOCA</name>
<evidence type="ECO:0000313" key="11">
    <source>
        <dbReference type="Proteomes" id="UP001205740"/>
    </source>
</evidence>
<sequence length="534" mass="54784">MSTTRRWTALAGLCLATLLVMIDNTIVNVALPSISRDLSASMSDLQWVVDAYTLAFAGLLITGGHLGDRFGRRRVLLVGVAGFAVMSVPAALATSTTTLIAARVGLGVFAALVFPATLALLSSVFTIARERAAAFGIWAATAGVAVAIGPVLGGWLIEHSSWASVFWVNLPFAAVVTVVILAVVPAPRPAPAGRVDVLGLVLSVAAMGLLIYSVIEGPRHGWTDIRTIGGFVVAAALLAVFVRGQMRSAHPVLDVRVFADRRFAAASGLIALAFFGLFGFIFLITQYFQAVKGYGTFSAGLHTLPFAVVMAVFSPLAMQAVRLVGVATVAATGSLLMAGGFALVEIAGVDASYWGLIVWSMSAMAAGLALISGPCTHVVMNCLPADKAGAGAAVNDTTREFGGALGVAVLGSVLSSVYASGVADSAVLQRLPDGVRDIAGTSVMAGVEVAQRVPAQFTGPVLDAVRDTFVNGLHQSVWVAVVVAAVAAPAAWIGLRGASADGQMSTVSESPAALETQDSIQPASRSAVVSNVSR</sequence>
<evidence type="ECO:0000256" key="3">
    <source>
        <dbReference type="ARBA" id="ARBA00022475"/>
    </source>
</evidence>
<evidence type="ECO:0000313" key="10">
    <source>
        <dbReference type="EMBL" id="MCP2161535.1"/>
    </source>
</evidence>
<evidence type="ECO:0000256" key="6">
    <source>
        <dbReference type="ARBA" id="ARBA00023136"/>
    </source>
</evidence>
<feature type="transmembrane region" description="Helical" evidence="8">
    <location>
        <begin position="320"/>
        <end position="344"/>
    </location>
</feature>
<evidence type="ECO:0000256" key="2">
    <source>
        <dbReference type="ARBA" id="ARBA00022448"/>
    </source>
</evidence>
<keyword evidence="2" id="KW-0813">Transport</keyword>
<feature type="region of interest" description="Disordered" evidence="7">
    <location>
        <begin position="507"/>
        <end position="534"/>
    </location>
</feature>
<feature type="transmembrane region" description="Helical" evidence="8">
    <location>
        <begin position="477"/>
        <end position="495"/>
    </location>
</feature>
<dbReference type="Gene3D" id="1.20.1250.20">
    <property type="entry name" value="MFS general substrate transporter like domains"/>
    <property type="match status" value="1"/>
</dbReference>
<dbReference type="InterPro" id="IPR036259">
    <property type="entry name" value="MFS_trans_sf"/>
</dbReference>
<feature type="transmembrane region" description="Helical" evidence="8">
    <location>
        <begin position="221"/>
        <end position="242"/>
    </location>
</feature>
<dbReference type="SUPFAM" id="SSF103473">
    <property type="entry name" value="MFS general substrate transporter"/>
    <property type="match status" value="1"/>
</dbReference>
<dbReference type="RefSeq" id="WP_253655132.1">
    <property type="nucleotide sequence ID" value="NZ_BAAAOE010000001.1"/>
</dbReference>
<evidence type="ECO:0000256" key="7">
    <source>
        <dbReference type="SAM" id="MobiDB-lite"/>
    </source>
</evidence>
<dbReference type="InterPro" id="IPR020846">
    <property type="entry name" value="MFS_dom"/>
</dbReference>
<accession>A0ABT1H2R5</accession>
<feature type="transmembrane region" description="Helical" evidence="8">
    <location>
        <begin position="263"/>
        <end position="288"/>
    </location>
</feature>
<dbReference type="InterPro" id="IPR004638">
    <property type="entry name" value="EmrB-like"/>
</dbReference>
<evidence type="ECO:0000256" key="4">
    <source>
        <dbReference type="ARBA" id="ARBA00022692"/>
    </source>
</evidence>
<feature type="transmembrane region" description="Helical" evidence="8">
    <location>
        <begin position="163"/>
        <end position="185"/>
    </location>
</feature>
<dbReference type="PANTHER" id="PTHR42718:SF42">
    <property type="entry name" value="EXPORT PROTEIN"/>
    <property type="match status" value="1"/>
</dbReference>
<feature type="transmembrane region" description="Helical" evidence="8">
    <location>
        <begin position="356"/>
        <end position="380"/>
    </location>
</feature>
<comment type="subcellular location">
    <subcellularLocation>
        <location evidence="1">Cell membrane</location>
        <topology evidence="1">Multi-pass membrane protein</topology>
    </subcellularLocation>
</comment>
<dbReference type="PRINTS" id="PR01036">
    <property type="entry name" value="TCRTETB"/>
</dbReference>
<dbReference type="Proteomes" id="UP001205740">
    <property type="component" value="Unassembled WGS sequence"/>
</dbReference>
<reference evidence="10 11" key="1">
    <citation type="submission" date="2022-06" db="EMBL/GenBank/DDBJ databases">
        <title>Genomic Encyclopedia of Archaeal and Bacterial Type Strains, Phase II (KMG-II): from individual species to whole genera.</title>
        <authorList>
            <person name="Goeker M."/>
        </authorList>
    </citation>
    <scope>NUCLEOTIDE SEQUENCE [LARGE SCALE GENOMIC DNA]</scope>
    <source>
        <strain evidence="10 11">DSM 45037</strain>
    </source>
</reference>
<protein>
    <submittedName>
        <fullName evidence="10">Drug resistance transporter, EmrB/QacA subfamily</fullName>
    </submittedName>
</protein>
<evidence type="ECO:0000256" key="1">
    <source>
        <dbReference type="ARBA" id="ARBA00004651"/>
    </source>
</evidence>
<organism evidence="10 11">
    <name type="scientific">Williamsia serinedens</name>
    <dbReference type="NCBI Taxonomy" id="391736"/>
    <lineage>
        <taxon>Bacteria</taxon>
        <taxon>Bacillati</taxon>
        <taxon>Actinomycetota</taxon>
        <taxon>Actinomycetes</taxon>
        <taxon>Mycobacteriales</taxon>
        <taxon>Nocardiaceae</taxon>
        <taxon>Williamsia</taxon>
    </lineage>
</organism>
<dbReference type="PANTHER" id="PTHR42718">
    <property type="entry name" value="MAJOR FACILITATOR SUPERFAMILY MULTIDRUG TRANSPORTER MFSC"/>
    <property type="match status" value="1"/>
</dbReference>
<feature type="transmembrane region" description="Helical" evidence="8">
    <location>
        <begin position="197"/>
        <end position="215"/>
    </location>
</feature>
<dbReference type="Pfam" id="PF07690">
    <property type="entry name" value="MFS_1"/>
    <property type="match status" value="1"/>
</dbReference>
<dbReference type="PROSITE" id="PS50850">
    <property type="entry name" value="MFS"/>
    <property type="match status" value="1"/>
</dbReference>
<feature type="transmembrane region" description="Helical" evidence="8">
    <location>
        <begin position="45"/>
        <end position="63"/>
    </location>
</feature>
<keyword evidence="3" id="KW-1003">Cell membrane</keyword>
<proteinExistence type="predicted"/>
<dbReference type="NCBIfam" id="TIGR00711">
    <property type="entry name" value="efflux_EmrB"/>
    <property type="match status" value="1"/>
</dbReference>
<dbReference type="InterPro" id="IPR011701">
    <property type="entry name" value="MFS"/>
</dbReference>
<gene>
    <name evidence="10" type="ORF">LX12_002734</name>
</gene>
<dbReference type="CDD" id="cd17321">
    <property type="entry name" value="MFS_MMR_MDR_like"/>
    <property type="match status" value="1"/>
</dbReference>
<feature type="compositionally biased region" description="Low complexity" evidence="7">
    <location>
        <begin position="523"/>
        <end position="534"/>
    </location>
</feature>
<comment type="caution">
    <text evidence="10">The sequence shown here is derived from an EMBL/GenBank/DDBJ whole genome shotgun (WGS) entry which is preliminary data.</text>
</comment>
<feature type="transmembrane region" description="Helical" evidence="8">
    <location>
        <begin position="294"/>
        <end position="313"/>
    </location>
</feature>
<evidence type="ECO:0000256" key="5">
    <source>
        <dbReference type="ARBA" id="ARBA00022989"/>
    </source>
</evidence>
<feature type="domain" description="Major facilitator superfamily (MFS) profile" evidence="9">
    <location>
        <begin position="9"/>
        <end position="457"/>
    </location>
</feature>
<evidence type="ECO:0000256" key="8">
    <source>
        <dbReference type="SAM" id="Phobius"/>
    </source>
</evidence>
<keyword evidence="11" id="KW-1185">Reference proteome</keyword>